<dbReference type="EMBL" id="BOOW01000023">
    <property type="protein sequence ID" value="GII93515.1"/>
    <property type="molecule type" value="Genomic_DNA"/>
</dbReference>
<comment type="subcellular location">
    <subcellularLocation>
        <location evidence="1">Secreted</location>
        <location evidence="1">Extracellular space</location>
        <location evidence="1">Extracellular matrix</location>
    </subcellularLocation>
</comment>
<evidence type="ECO:0000313" key="8">
    <source>
        <dbReference type="EMBL" id="GII93515.1"/>
    </source>
</evidence>
<dbReference type="PANTHER" id="PTHR16146">
    <property type="entry name" value="INTELECTIN"/>
    <property type="match status" value="1"/>
</dbReference>
<dbReference type="GO" id="GO:0046872">
    <property type="term" value="F:metal ion binding"/>
    <property type="evidence" value="ECO:0007669"/>
    <property type="project" value="UniProtKB-KW"/>
</dbReference>
<sequence length="927" mass="99300">MAIVATPPAPAQAAVARDGTSSDKAGLSCWAIKQDFPTSTDGVYWLQTPKLIAPQQFYCDMTTDGGGWVLLGRGREGWTFYYPGQRTPGVIRNSPSGTGAFAPAALPGDTVDALLGGTRVDALQDGVRLRRAANNTGTSWQEVRWRFANRDAWSWTFDANPRHGLSSVTVNGVNYGAGNTRDWSFQNGPLRIFTYEWNNHGWKKGFSYGSTMAGASTSATSYLWQNTTEGHPIPFTQVWIRPRITSATYDAIPETGTAATTVPPVVSNATTPLSWGVTGVVGGGVGEENLEVQSLGILGNTIYVGGKFSHVQKGPNPAPADKVNQQYLAAFDLATGEWRSGFLPQLDGQVWDIQALDDKVVIAGEFTNVNGEPNTAGMAALDPATGAVVPGWRTTFTRAGGLPVKVKALDRQGDWIYIGGGFNHVSGGNPLSSPVWAVAAARVRVSDGRPDANWTPHFDANVIELDASSQGDRVYFGGRFSNVNGQPANSFAVISTATPAALVPGLGNWLPSTAAQARDYRQTVREVGDKVWMGGAEHDFQVYTRDNLTRVAGHITRQGGDLQASEEINGIIYGACHCPEFVFNDASSWDNTTGWSNAHQILWIGAWDAQTGKYLPNFAPSIDSRRGDGPWELLKDDNGCLWFGGDMNRGSWDSGSGGYQWLGGFGRLCGTDSTAPTTPGNFRLTGTSGGNQLAWNAANDSSGAPDYEILRDDRVIARTGGTSWTDSDPLGTHKYWVRAIDDAGNRSASSPVLKVQATANLMQNGASWKWVYDGVDLGTAWTGTSFDDSGWASGPGELGYGDGDEATTLPEGTTPRHWTAYFRTTLNVADPAQYEELLIDLIRDDGAVVYINGVEVGRTNLPAGPIAHNTPALVGYSSNADERTPVRFTVPASALVAGNNTIAVEMHQNNQWSVDLSFAMNINATLP</sequence>
<accession>A0A919RIN4</accession>
<dbReference type="InterPro" id="IPR002181">
    <property type="entry name" value="Fibrinogen_a/b/g_C_dom"/>
</dbReference>
<dbReference type="Gene3D" id="3.90.215.10">
    <property type="entry name" value="Gamma Fibrinogen, chain A, domain 1"/>
    <property type="match status" value="1"/>
</dbReference>
<keyword evidence="4" id="KW-0430">Lectin</keyword>
<name>A0A919RIN4_9ACTN</name>
<keyword evidence="5" id="KW-0106">Calcium</keyword>
<dbReference type="InterPro" id="IPR008979">
    <property type="entry name" value="Galactose-bd-like_sf"/>
</dbReference>
<keyword evidence="3" id="KW-0479">Metal-binding</keyword>
<dbReference type="NCBIfam" id="NF040941">
    <property type="entry name" value="GGGWT_bact"/>
    <property type="match status" value="1"/>
</dbReference>
<feature type="domain" description="Fibrinogen C-terminal" evidence="7">
    <location>
        <begin position="20"/>
        <end position="76"/>
    </location>
</feature>
<dbReference type="InterPro" id="IPR036056">
    <property type="entry name" value="Fibrinogen-like_C"/>
</dbReference>
<keyword evidence="6" id="KW-1015">Disulfide bond</keyword>
<evidence type="ECO:0000256" key="2">
    <source>
        <dbReference type="ARBA" id="ARBA00022530"/>
    </source>
</evidence>
<dbReference type="RefSeq" id="WP_204027000.1">
    <property type="nucleotide sequence ID" value="NZ_BOOW01000023.1"/>
</dbReference>
<evidence type="ECO:0000256" key="6">
    <source>
        <dbReference type="ARBA" id="ARBA00023157"/>
    </source>
</evidence>
<organism evidence="8 9">
    <name type="scientific">Sinosporangium siamense</name>
    <dbReference type="NCBI Taxonomy" id="1367973"/>
    <lineage>
        <taxon>Bacteria</taxon>
        <taxon>Bacillati</taxon>
        <taxon>Actinomycetota</taxon>
        <taxon>Actinomycetes</taxon>
        <taxon>Streptosporangiales</taxon>
        <taxon>Streptosporangiaceae</taxon>
        <taxon>Sinosporangium</taxon>
    </lineage>
</organism>
<keyword evidence="2" id="KW-0272">Extracellular matrix</keyword>
<keyword evidence="2" id="KW-0964">Secreted</keyword>
<comment type="caution">
    <text evidence="8">The sequence shown here is derived from an EMBL/GenBank/DDBJ whole genome shotgun (WGS) entry which is preliminary data.</text>
</comment>
<protein>
    <recommendedName>
        <fullName evidence="7">Fibrinogen C-terminal domain-containing protein</fullName>
    </recommendedName>
</protein>
<dbReference type="GO" id="GO:0005615">
    <property type="term" value="C:extracellular space"/>
    <property type="evidence" value="ECO:0007669"/>
    <property type="project" value="TreeGrafter"/>
</dbReference>
<dbReference type="Gene3D" id="2.60.120.260">
    <property type="entry name" value="Galactose-binding domain-like"/>
    <property type="match status" value="1"/>
</dbReference>
<evidence type="ECO:0000259" key="7">
    <source>
        <dbReference type="PROSITE" id="PS51406"/>
    </source>
</evidence>
<evidence type="ECO:0000256" key="5">
    <source>
        <dbReference type="ARBA" id="ARBA00022837"/>
    </source>
</evidence>
<evidence type="ECO:0000256" key="1">
    <source>
        <dbReference type="ARBA" id="ARBA00004498"/>
    </source>
</evidence>
<dbReference type="AlphaFoldDB" id="A0A919RIN4"/>
<dbReference type="PROSITE" id="PS51406">
    <property type="entry name" value="FIBRINOGEN_C_2"/>
    <property type="match status" value="1"/>
</dbReference>
<reference evidence="8" key="1">
    <citation type="submission" date="2021-01" db="EMBL/GenBank/DDBJ databases">
        <title>Whole genome shotgun sequence of Sinosporangium siamense NBRC 109515.</title>
        <authorList>
            <person name="Komaki H."/>
            <person name="Tamura T."/>
        </authorList>
    </citation>
    <scope>NUCLEOTIDE SEQUENCE</scope>
    <source>
        <strain evidence="8">NBRC 109515</strain>
    </source>
</reference>
<dbReference type="SUPFAM" id="SSF49785">
    <property type="entry name" value="Galactose-binding domain-like"/>
    <property type="match status" value="1"/>
</dbReference>
<dbReference type="Proteomes" id="UP000606172">
    <property type="component" value="Unassembled WGS sequence"/>
</dbReference>
<evidence type="ECO:0000313" key="9">
    <source>
        <dbReference type="Proteomes" id="UP000606172"/>
    </source>
</evidence>
<proteinExistence type="predicted"/>
<dbReference type="GO" id="GO:0070492">
    <property type="term" value="F:oligosaccharide binding"/>
    <property type="evidence" value="ECO:0007669"/>
    <property type="project" value="TreeGrafter"/>
</dbReference>
<gene>
    <name evidence="8" type="ORF">Ssi02_37460</name>
</gene>
<dbReference type="InterPro" id="IPR013783">
    <property type="entry name" value="Ig-like_fold"/>
</dbReference>
<dbReference type="InterPro" id="IPR014716">
    <property type="entry name" value="Fibrinogen_a/b/g_C_1"/>
</dbReference>
<dbReference type="SUPFAM" id="SSF56496">
    <property type="entry name" value="Fibrinogen C-terminal domain-like"/>
    <property type="match status" value="1"/>
</dbReference>
<keyword evidence="9" id="KW-1185">Reference proteome</keyword>
<dbReference type="Gene3D" id="2.60.40.10">
    <property type="entry name" value="Immunoglobulins"/>
    <property type="match status" value="1"/>
</dbReference>
<evidence type="ECO:0000256" key="4">
    <source>
        <dbReference type="ARBA" id="ARBA00022734"/>
    </source>
</evidence>
<dbReference type="PANTHER" id="PTHR16146:SF46">
    <property type="entry name" value="INTELECTIN-1A-RELATED"/>
    <property type="match status" value="1"/>
</dbReference>
<evidence type="ECO:0000256" key="3">
    <source>
        <dbReference type="ARBA" id="ARBA00022723"/>
    </source>
</evidence>
<dbReference type="GO" id="GO:0005975">
    <property type="term" value="P:carbohydrate metabolic process"/>
    <property type="evidence" value="ECO:0007669"/>
    <property type="project" value="UniProtKB-ARBA"/>
</dbReference>